<sequence length="401" mass="42335">MTDVAAPVTVVGGSVIGLACAHRLARAGHAVEVVDPFDPDPGTGTGTALGTGPAPAPAAWVAAGMLGAYTEAWPGDEDLLHQGVTALAAWRRLRAELGEAWEGRPVFHDGTVLLGVDDADAADVGRVADLLDRETPDAVTRLTRRELRDREPSLRRGVRAAVACDAEFAVDNRRVLAALAARCRDLGVRFTRRTVASLGEVTTPVVVLAAGHAAGDLLPALRPLLRPVKGEVVRLRRRAGSLPGPTRTVRARVHGRALYVVPRWDGCVVGATEYEHGVDREPTAGGVRQLLDDAAELVPGLDDHEFTEVIAGLRPYSPDNLPLVGTWTGPVPAPWPDGRDRHLVVAVGHGRNGVLHSAVTGEIVAAVVGGRPLTGELAAAAHRVRPGRYDGAHDDLHGRQR</sequence>
<reference evidence="3 4" key="1">
    <citation type="submission" date="2018-01" db="EMBL/GenBank/DDBJ databases">
        <title>Twenty Corynebacterium bovis Genomes.</title>
        <authorList>
            <person name="Gulvik C.A."/>
        </authorList>
    </citation>
    <scope>NUCLEOTIDE SEQUENCE [LARGE SCALE GENOMIC DNA]</scope>
    <source>
        <strain evidence="3 4">16-2004</strain>
    </source>
</reference>
<dbReference type="InterPro" id="IPR006076">
    <property type="entry name" value="FAD-dep_OxRdtase"/>
</dbReference>
<dbReference type="EMBL" id="PQNQ01000001">
    <property type="protein sequence ID" value="RRQ05625.1"/>
    <property type="molecule type" value="Genomic_DNA"/>
</dbReference>
<protein>
    <recommendedName>
        <fullName evidence="2">FAD dependent oxidoreductase domain-containing protein</fullName>
    </recommendedName>
</protein>
<organism evidence="3 4">
    <name type="scientific">Corynebacterium bovis</name>
    <dbReference type="NCBI Taxonomy" id="36808"/>
    <lineage>
        <taxon>Bacteria</taxon>
        <taxon>Bacillati</taxon>
        <taxon>Actinomycetota</taxon>
        <taxon>Actinomycetes</taxon>
        <taxon>Mycobacteriales</taxon>
        <taxon>Corynebacteriaceae</taxon>
        <taxon>Corynebacterium</taxon>
    </lineage>
</organism>
<dbReference type="Gene3D" id="3.30.9.10">
    <property type="entry name" value="D-Amino Acid Oxidase, subunit A, domain 2"/>
    <property type="match status" value="1"/>
</dbReference>
<dbReference type="SUPFAM" id="SSF51971">
    <property type="entry name" value="Nucleotide-binding domain"/>
    <property type="match status" value="1"/>
</dbReference>
<evidence type="ECO:0000313" key="3">
    <source>
        <dbReference type="EMBL" id="RRQ05625.1"/>
    </source>
</evidence>
<name>A0A426Q7E9_9CORY</name>
<dbReference type="RefSeq" id="WP_125174293.1">
    <property type="nucleotide sequence ID" value="NZ_JBHYBM010000335.1"/>
</dbReference>
<dbReference type="Gene3D" id="3.50.50.60">
    <property type="entry name" value="FAD/NAD(P)-binding domain"/>
    <property type="match status" value="1"/>
</dbReference>
<dbReference type="InterPro" id="IPR036188">
    <property type="entry name" value="FAD/NAD-bd_sf"/>
</dbReference>
<proteinExistence type="predicted"/>
<evidence type="ECO:0000256" key="1">
    <source>
        <dbReference type="ARBA" id="ARBA00023002"/>
    </source>
</evidence>
<dbReference type="SUPFAM" id="SSF54373">
    <property type="entry name" value="FAD-linked reductases, C-terminal domain"/>
    <property type="match status" value="1"/>
</dbReference>
<keyword evidence="4" id="KW-1185">Reference proteome</keyword>
<dbReference type="GO" id="GO:0005737">
    <property type="term" value="C:cytoplasm"/>
    <property type="evidence" value="ECO:0007669"/>
    <property type="project" value="TreeGrafter"/>
</dbReference>
<dbReference type="PANTHER" id="PTHR13847:SF289">
    <property type="entry name" value="GLYCINE OXIDASE"/>
    <property type="match status" value="1"/>
</dbReference>
<accession>A0A426Q7E9</accession>
<gene>
    <name evidence="3" type="ORF">CXF42_00375</name>
</gene>
<dbReference type="PANTHER" id="PTHR13847">
    <property type="entry name" value="SARCOSINE DEHYDROGENASE-RELATED"/>
    <property type="match status" value="1"/>
</dbReference>
<evidence type="ECO:0000313" key="4">
    <source>
        <dbReference type="Proteomes" id="UP000278422"/>
    </source>
</evidence>
<dbReference type="Pfam" id="PF01266">
    <property type="entry name" value="DAO"/>
    <property type="match status" value="1"/>
</dbReference>
<keyword evidence="1" id="KW-0560">Oxidoreductase</keyword>
<dbReference type="GO" id="GO:0016491">
    <property type="term" value="F:oxidoreductase activity"/>
    <property type="evidence" value="ECO:0007669"/>
    <property type="project" value="UniProtKB-KW"/>
</dbReference>
<comment type="caution">
    <text evidence="3">The sequence shown here is derived from an EMBL/GenBank/DDBJ whole genome shotgun (WGS) entry which is preliminary data.</text>
</comment>
<dbReference type="AlphaFoldDB" id="A0A426Q7E9"/>
<feature type="domain" description="FAD dependent oxidoreductase" evidence="2">
    <location>
        <begin position="8"/>
        <end position="366"/>
    </location>
</feature>
<dbReference type="Proteomes" id="UP000278422">
    <property type="component" value="Unassembled WGS sequence"/>
</dbReference>
<evidence type="ECO:0000259" key="2">
    <source>
        <dbReference type="Pfam" id="PF01266"/>
    </source>
</evidence>